<proteinExistence type="inferred from homology"/>
<dbReference type="PANTHER" id="PTHR47990">
    <property type="entry name" value="2-OXOGLUTARATE (2OG) AND FE(II)-DEPENDENT OXYGENASE SUPERFAMILY PROTEIN-RELATED"/>
    <property type="match status" value="1"/>
</dbReference>
<dbReference type="HOGENOM" id="CLU_010119_6_1_1"/>
<organism evidence="5 6">
    <name type="scientific">Drechslerella stenobrocha 248</name>
    <dbReference type="NCBI Taxonomy" id="1043628"/>
    <lineage>
        <taxon>Eukaryota</taxon>
        <taxon>Fungi</taxon>
        <taxon>Dikarya</taxon>
        <taxon>Ascomycota</taxon>
        <taxon>Pezizomycotina</taxon>
        <taxon>Orbiliomycetes</taxon>
        <taxon>Orbiliales</taxon>
        <taxon>Orbiliaceae</taxon>
        <taxon>Drechslerella</taxon>
    </lineage>
</organism>
<dbReference type="AlphaFoldDB" id="W7I953"/>
<evidence type="ECO:0000313" key="5">
    <source>
        <dbReference type="EMBL" id="EWC45545.1"/>
    </source>
</evidence>
<dbReference type="InterPro" id="IPR026992">
    <property type="entry name" value="DIOX_N"/>
</dbReference>
<protein>
    <recommendedName>
        <fullName evidence="4">Fe2OG dioxygenase domain-containing protein</fullName>
    </recommendedName>
</protein>
<feature type="domain" description="Fe2OG dioxygenase" evidence="4">
    <location>
        <begin position="188"/>
        <end position="306"/>
    </location>
</feature>
<dbReference type="InterPro" id="IPR050231">
    <property type="entry name" value="Iron_ascorbate_oxido_reductase"/>
</dbReference>
<sequence length="344" mass="37872">MSSKIPVIDFSLFTDGDAAGRRAVAKSITAAFAAHGFVRLINHPVSSSTVSQAFRQSKLFFDLPISSKSRAPNPPDSKVNRGFSYPSPEKVSNLAATANGSNGVNGADESSKEPAQRVPDAKETYDIGSEHNAEQPNVWPPPNLVPGFRGFMTGFYWTLAGFSRELLRALALGINLEEDHFLEFYSAQDNQLRLLHYPEIEAAKLEEGRAVRVAAHRDWSAFTILFQDDCGGFEIESPTEPGKFVPVEPIEDSCLVNIGDLMARWSNDTLMSTSHRVGIPPLLQNRCAGDKRTTQSRHSIGYFVSPMPDTVIKCLPTCYDAEHPAKYAPVTQREYNVSKASMQC</sequence>
<dbReference type="SUPFAM" id="SSF51197">
    <property type="entry name" value="Clavaminate synthase-like"/>
    <property type="match status" value="1"/>
</dbReference>
<dbReference type="EMBL" id="KI966426">
    <property type="protein sequence ID" value="EWC45545.1"/>
    <property type="molecule type" value="Genomic_DNA"/>
</dbReference>
<keyword evidence="2" id="KW-0408">Iron</keyword>
<evidence type="ECO:0000313" key="6">
    <source>
        <dbReference type="Proteomes" id="UP000024837"/>
    </source>
</evidence>
<dbReference type="Gene3D" id="2.60.120.330">
    <property type="entry name" value="B-lactam Antibiotic, Isopenicillin N Synthase, Chain"/>
    <property type="match status" value="1"/>
</dbReference>
<feature type="compositionally biased region" description="Basic and acidic residues" evidence="3">
    <location>
        <begin position="109"/>
        <end position="123"/>
    </location>
</feature>
<comment type="similarity">
    <text evidence="1 2">Belongs to the iron/ascorbate-dependent oxidoreductase family.</text>
</comment>
<dbReference type="PROSITE" id="PS51471">
    <property type="entry name" value="FE2OG_OXY"/>
    <property type="match status" value="1"/>
</dbReference>
<evidence type="ECO:0000256" key="3">
    <source>
        <dbReference type="SAM" id="MobiDB-lite"/>
    </source>
</evidence>
<feature type="region of interest" description="Disordered" evidence="3">
    <location>
        <begin position="94"/>
        <end position="123"/>
    </location>
</feature>
<feature type="compositionally biased region" description="Polar residues" evidence="3">
    <location>
        <begin position="94"/>
        <end position="104"/>
    </location>
</feature>
<dbReference type="InterPro" id="IPR005123">
    <property type="entry name" value="Oxoglu/Fe-dep_dioxygenase_dom"/>
</dbReference>
<reference evidence="5 6" key="1">
    <citation type="submission" date="2013-05" db="EMBL/GenBank/DDBJ databases">
        <title>Drechslerella stenobrocha genome reveals carnivorous origination and mechanical trapping mechanism of predatory fungi.</title>
        <authorList>
            <person name="Liu X."/>
            <person name="Zhang W."/>
            <person name="Liu K."/>
        </authorList>
    </citation>
    <scope>NUCLEOTIDE SEQUENCE [LARGE SCALE GENOMIC DNA]</scope>
    <source>
        <strain evidence="5 6">248</strain>
    </source>
</reference>
<dbReference type="GO" id="GO:0044283">
    <property type="term" value="P:small molecule biosynthetic process"/>
    <property type="evidence" value="ECO:0007669"/>
    <property type="project" value="UniProtKB-ARBA"/>
</dbReference>
<dbReference type="Pfam" id="PF03171">
    <property type="entry name" value="2OG-FeII_Oxy"/>
    <property type="match status" value="1"/>
</dbReference>
<evidence type="ECO:0000256" key="2">
    <source>
        <dbReference type="RuleBase" id="RU003682"/>
    </source>
</evidence>
<name>W7I953_9PEZI</name>
<dbReference type="InterPro" id="IPR027443">
    <property type="entry name" value="IPNS-like_sf"/>
</dbReference>
<dbReference type="GO" id="GO:0046872">
    <property type="term" value="F:metal ion binding"/>
    <property type="evidence" value="ECO:0007669"/>
    <property type="project" value="UniProtKB-KW"/>
</dbReference>
<dbReference type="OrthoDB" id="288590at2759"/>
<keyword evidence="2" id="KW-0560">Oxidoreductase</keyword>
<dbReference type="Pfam" id="PF14226">
    <property type="entry name" value="DIOX_N"/>
    <property type="match status" value="1"/>
</dbReference>
<dbReference type="Proteomes" id="UP000024837">
    <property type="component" value="Unassembled WGS sequence"/>
</dbReference>
<keyword evidence="2" id="KW-0479">Metal-binding</keyword>
<dbReference type="InterPro" id="IPR044861">
    <property type="entry name" value="IPNS-like_FE2OG_OXY"/>
</dbReference>
<dbReference type="GO" id="GO:0016491">
    <property type="term" value="F:oxidoreductase activity"/>
    <property type="evidence" value="ECO:0007669"/>
    <property type="project" value="UniProtKB-KW"/>
</dbReference>
<keyword evidence="6" id="KW-1185">Reference proteome</keyword>
<accession>W7I953</accession>
<evidence type="ECO:0000256" key="1">
    <source>
        <dbReference type="ARBA" id="ARBA00008056"/>
    </source>
</evidence>
<gene>
    <name evidence="5" type="ORF">DRE_05403</name>
</gene>
<evidence type="ECO:0000259" key="4">
    <source>
        <dbReference type="PROSITE" id="PS51471"/>
    </source>
</evidence>